<dbReference type="HOGENOM" id="CLU_151313_0_0_0"/>
<name>D7CSJ4_TRURR</name>
<dbReference type="RefSeq" id="WP_013178777.1">
    <property type="nucleotide sequence ID" value="NC_014221.1"/>
</dbReference>
<keyword evidence="2" id="KW-1185">Reference proteome</keyword>
<dbReference type="CDD" id="cd09755">
    <property type="entry name" value="Cas2_I-E"/>
    <property type="match status" value="1"/>
</dbReference>
<dbReference type="KEGG" id="tra:Trad_2304"/>
<dbReference type="Pfam" id="PF09707">
    <property type="entry name" value="Cas_Cas2CT1978"/>
    <property type="match status" value="1"/>
</dbReference>
<dbReference type="AlphaFoldDB" id="D7CSJ4"/>
<dbReference type="OrthoDB" id="9776650at2"/>
<evidence type="ECO:0000313" key="1">
    <source>
        <dbReference type="EMBL" id="ADI15414.1"/>
    </source>
</evidence>
<protein>
    <submittedName>
        <fullName evidence="1">CRISPR-associated protein Cas2</fullName>
    </submittedName>
</protein>
<dbReference type="InterPro" id="IPR010152">
    <property type="entry name" value="CRISPR-assoc_prot_Cas2_sub"/>
</dbReference>
<evidence type="ECO:0000313" key="2">
    <source>
        <dbReference type="Proteomes" id="UP000000379"/>
    </source>
</evidence>
<accession>D7CSJ4</accession>
<dbReference type="eggNOG" id="COG0847">
    <property type="taxonomic scope" value="Bacteria"/>
</dbReference>
<dbReference type="Gene3D" id="3.30.70.240">
    <property type="match status" value="1"/>
</dbReference>
<dbReference type="EMBL" id="CP002049">
    <property type="protein sequence ID" value="ADI15414.1"/>
    <property type="molecule type" value="Genomic_DNA"/>
</dbReference>
<dbReference type="NCBIfam" id="TIGR01873">
    <property type="entry name" value="cas_CT1978"/>
    <property type="match status" value="1"/>
</dbReference>
<organism evidence="1 2">
    <name type="scientific">Truepera radiovictrix (strain DSM 17093 / CIP 108686 / LMG 22925 / RQ-24)</name>
    <dbReference type="NCBI Taxonomy" id="649638"/>
    <lineage>
        <taxon>Bacteria</taxon>
        <taxon>Thermotogati</taxon>
        <taxon>Deinococcota</taxon>
        <taxon>Deinococci</taxon>
        <taxon>Trueperales</taxon>
        <taxon>Trueperaceae</taxon>
        <taxon>Truepera</taxon>
    </lineage>
</organism>
<dbReference type="STRING" id="649638.Trad_2304"/>
<dbReference type="Proteomes" id="UP000000379">
    <property type="component" value="Chromosome"/>
</dbReference>
<gene>
    <name evidence="1" type="ordered locus">Trad_2304</name>
</gene>
<reference evidence="1 2" key="2">
    <citation type="journal article" date="2011" name="Stand. Genomic Sci.">
        <title>Complete genome sequence of Truepera radiovictrix type strain (RQ-24).</title>
        <authorList>
            <person name="Ivanova N."/>
            <person name="Rohde C."/>
            <person name="Munk C."/>
            <person name="Nolan M."/>
            <person name="Lucas S."/>
            <person name="Del Rio T.G."/>
            <person name="Tice H."/>
            <person name="Deshpande S."/>
            <person name="Cheng J.F."/>
            <person name="Tapia R."/>
            <person name="Han C."/>
            <person name="Goodwin L."/>
            <person name="Pitluck S."/>
            <person name="Liolios K."/>
            <person name="Mavromatis K."/>
            <person name="Mikhailova N."/>
            <person name="Pati A."/>
            <person name="Chen A."/>
            <person name="Palaniappan K."/>
            <person name="Land M."/>
            <person name="Hauser L."/>
            <person name="Chang Y.J."/>
            <person name="Jeffries C.D."/>
            <person name="Brambilla E."/>
            <person name="Rohde M."/>
            <person name="Goker M."/>
            <person name="Tindall B.J."/>
            <person name="Woyke T."/>
            <person name="Bristow J."/>
            <person name="Eisen J.A."/>
            <person name="Markowitz V."/>
            <person name="Hugenholtz P."/>
            <person name="Kyrpides N.C."/>
            <person name="Klenk H.P."/>
            <person name="Lapidus A."/>
        </authorList>
    </citation>
    <scope>NUCLEOTIDE SEQUENCE [LARGE SCALE GENOMIC DNA]</scope>
    <source>
        <strain evidence="2">DSM 17093 / CIP 108686 / LMG 22925 / RQ-24</strain>
    </source>
</reference>
<reference evidence="2" key="1">
    <citation type="submission" date="2010-05" db="EMBL/GenBank/DDBJ databases">
        <title>The complete genome of Truepera radiovictris DSM 17093.</title>
        <authorList>
            <consortium name="US DOE Joint Genome Institute (JGI-PGF)"/>
            <person name="Lucas S."/>
            <person name="Copeland A."/>
            <person name="Lapidus A."/>
            <person name="Glavina del Rio T."/>
            <person name="Dalin E."/>
            <person name="Tice H."/>
            <person name="Bruce D."/>
            <person name="Goodwin L."/>
            <person name="Pitluck S."/>
            <person name="Kyrpides N."/>
            <person name="Mavromatis K."/>
            <person name="Ovchinnikova G."/>
            <person name="Munk A.C."/>
            <person name="Detter J.C."/>
            <person name="Han C."/>
            <person name="Tapia R."/>
            <person name="Land M."/>
            <person name="Hauser L."/>
            <person name="Markowitz V."/>
            <person name="Cheng J.-F."/>
            <person name="Hugenholtz P."/>
            <person name="Woyke T."/>
            <person name="Wu D."/>
            <person name="Tindall B."/>
            <person name="Pomrenke H.G."/>
            <person name="Brambilla E."/>
            <person name="Klenk H.-P."/>
            <person name="Eisen J.A."/>
        </authorList>
    </citation>
    <scope>NUCLEOTIDE SEQUENCE [LARGE SCALE GENOMIC DNA]</scope>
    <source>
        <strain evidence="2">DSM 17093 / CIP 108686 / LMG 22925 / RQ-24</strain>
    </source>
</reference>
<proteinExistence type="predicted"/>
<sequence>MVVMVLEKVPKSLRGELTRWMLEVSTGVFVGSMSAMVRDLLWDKCVEKSRAGRCCQLYRTNNEQGYAIRMHGDSNRSIRDFDGLMLVTVKNAKWEQMFVEPAS</sequence>